<accession>A0ABU1II88</accession>
<keyword evidence="8 10" id="KW-0456">Lyase</keyword>
<feature type="region of interest" description="Disordered" evidence="11">
    <location>
        <begin position="26"/>
        <end position="51"/>
    </location>
</feature>
<comment type="catalytic activity">
    <reaction evidence="9 10">
        <text>hydrogencarbonate + H(+) = CO2 + H2O</text>
        <dbReference type="Rhea" id="RHEA:10748"/>
        <dbReference type="ChEBI" id="CHEBI:15377"/>
        <dbReference type="ChEBI" id="CHEBI:15378"/>
        <dbReference type="ChEBI" id="CHEBI:16526"/>
        <dbReference type="ChEBI" id="CHEBI:17544"/>
        <dbReference type="EC" id="4.2.1.1"/>
    </reaction>
</comment>
<dbReference type="InterPro" id="IPR036398">
    <property type="entry name" value="CA_dom_sf"/>
</dbReference>
<dbReference type="EC" id="4.2.1.1" evidence="4 10"/>
<evidence type="ECO:0000313" key="14">
    <source>
        <dbReference type="Proteomes" id="UP001185012"/>
    </source>
</evidence>
<evidence type="ECO:0000256" key="10">
    <source>
        <dbReference type="RuleBase" id="RU367011"/>
    </source>
</evidence>
<comment type="similarity">
    <text evidence="3 10">Belongs to the alpha-carbonic anhydrase family.</text>
</comment>
<evidence type="ECO:0000256" key="4">
    <source>
        <dbReference type="ARBA" id="ARBA00012925"/>
    </source>
</evidence>
<keyword evidence="6 10" id="KW-0479">Metal-binding</keyword>
<evidence type="ECO:0000256" key="6">
    <source>
        <dbReference type="ARBA" id="ARBA00022723"/>
    </source>
</evidence>
<dbReference type="PROSITE" id="PS51144">
    <property type="entry name" value="ALPHA_CA_2"/>
    <property type="match status" value="1"/>
</dbReference>
<feature type="compositionally biased region" description="Polar residues" evidence="11">
    <location>
        <begin position="26"/>
        <end position="35"/>
    </location>
</feature>
<dbReference type="SUPFAM" id="SSF51069">
    <property type="entry name" value="Carbonic anhydrase"/>
    <property type="match status" value="1"/>
</dbReference>
<proteinExistence type="inferred from homology"/>
<evidence type="ECO:0000256" key="5">
    <source>
        <dbReference type="ARBA" id="ARBA00014628"/>
    </source>
</evidence>
<dbReference type="PROSITE" id="PS51257">
    <property type="entry name" value="PROKAR_LIPOPROTEIN"/>
    <property type="match status" value="1"/>
</dbReference>
<evidence type="ECO:0000256" key="7">
    <source>
        <dbReference type="ARBA" id="ARBA00022833"/>
    </source>
</evidence>
<evidence type="ECO:0000256" key="9">
    <source>
        <dbReference type="ARBA" id="ARBA00048348"/>
    </source>
</evidence>
<evidence type="ECO:0000256" key="2">
    <source>
        <dbReference type="ARBA" id="ARBA00002904"/>
    </source>
</evidence>
<dbReference type="InterPro" id="IPR041891">
    <property type="entry name" value="Alpha_CA_prokaryot-like"/>
</dbReference>
<dbReference type="PROSITE" id="PS00162">
    <property type="entry name" value="ALPHA_CA_1"/>
    <property type="match status" value="1"/>
</dbReference>
<dbReference type="Gene3D" id="3.10.200.10">
    <property type="entry name" value="Alpha carbonic anhydrase"/>
    <property type="match status" value="1"/>
</dbReference>
<evidence type="ECO:0000313" key="13">
    <source>
        <dbReference type="EMBL" id="MDR6224406.1"/>
    </source>
</evidence>
<organism evidence="13 14">
    <name type="scientific">Desmospora profundinema</name>
    <dbReference type="NCBI Taxonomy" id="1571184"/>
    <lineage>
        <taxon>Bacteria</taxon>
        <taxon>Bacillati</taxon>
        <taxon>Bacillota</taxon>
        <taxon>Bacilli</taxon>
        <taxon>Bacillales</taxon>
        <taxon>Thermoactinomycetaceae</taxon>
        <taxon>Desmospora</taxon>
    </lineage>
</organism>
<dbReference type="SMART" id="SM01057">
    <property type="entry name" value="Carb_anhydrase"/>
    <property type="match status" value="1"/>
</dbReference>
<keyword evidence="7 10" id="KW-0862">Zinc</keyword>
<dbReference type="Pfam" id="PF00194">
    <property type="entry name" value="Carb_anhydrase"/>
    <property type="match status" value="1"/>
</dbReference>
<evidence type="ECO:0000256" key="3">
    <source>
        <dbReference type="ARBA" id="ARBA00010718"/>
    </source>
</evidence>
<dbReference type="Proteomes" id="UP001185012">
    <property type="component" value="Unassembled WGS sequence"/>
</dbReference>
<evidence type="ECO:0000256" key="8">
    <source>
        <dbReference type="ARBA" id="ARBA00023239"/>
    </source>
</evidence>
<keyword evidence="14" id="KW-1185">Reference proteome</keyword>
<dbReference type="PANTHER" id="PTHR18952">
    <property type="entry name" value="CARBONIC ANHYDRASE"/>
    <property type="match status" value="1"/>
</dbReference>
<dbReference type="EMBL" id="JAVDQG010000001">
    <property type="protein sequence ID" value="MDR6224406.1"/>
    <property type="molecule type" value="Genomic_DNA"/>
</dbReference>
<reference evidence="13 14" key="1">
    <citation type="submission" date="2023-07" db="EMBL/GenBank/DDBJ databases">
        <title>Genomic Encyclopedia of Type Strains, Phase IV (KMG-IV): sequencing the most valuable type-strain genomes for metagenomic binning, comparative biology and taxonomic classification.</title>
        <authorList>
            <person name="Goeker M."/>
        </authorList>
    </citation>
    <scope>NUCLEOTIDE SEQUENCE [LARGE SCALE GENOMIC DNA]</scope>
    <source>
        <strain evidence="13 14">DSM 45903</strain>
    </source>
</reference>
<dbReference type="PANTHER" id="PTHR18952:SF265">
    <property type="entry name" value="CARBONIC ANHYDRASE"/>
    <property type="match status" value="1"/>
</dbReference>
<dbReference type="InterPro" id="IPR023561">
    <property type="entry name" value="Carbonic_anhydrase_a-class"/>
</dbReference>
<dbReference type="RefSeq" id="WP_309861710.1">
    <property type="nucleotide sequence ID" value="NZ_JAVDQG010000001.1"/>
</dbReference>
<dbReference type="InterPro" id="IPR001148">
    <property type="entry name" value="CA_dom"/>
</dbReference>
<protein>
    <recommendedName>
        <fullName evidence="5 10">Carbonic anhydrase</fullName>
        <ecNumber evidence="4 10">4.2.1.1</ecNumber>
    </recommendedName>
</protein>
<dbReference type="GO" id="GO:0004089">
    <property type="term" value="F:carbonate dehydratase activity"/>
    <property type="evidence" value="ECO:0007669"/>
    <property type="project" value="UniProtKB-EC"/>
</dbReference>
<feature type="domain" description="Alpha-carbonic anhydrase" evidence="12">
    <location>
        <begin position="41"/>
        <end position="265"/>
    </location>
</feature>
<comment type="function">
    <text evidence="2 10">Reversible hydration of carbon dioxide.</text>
</comment>
<evidence type="ECO:0000256" key="11">
    <source>
        <dbReference type="SAM" id="MobiDB-lite"/>
    </source>
</evidence>
<gene>
    <name evidence="13" type="ORF">JOE21_000394</name>
</gene>
<sequence>MKQQTLPFITLLWLFIIVLTAGCGQSASQDPQEGQTGEEKPHWSYGEETGPEHWGELSPAFSLCNEGKKQSPIDITQYQTKDLTPVDFNYKPSAWEVVNNGHTIQANVSSSDNTITVDNHTYLLNQFHFHTPSEHTINDEAYAMELHLVHQDENENIAVVGLLIQSGKENTQLASLWENMPQNENEPEVALDGKWNVDTLLPKDIRTYRYSGSLTTPPCSEGVQWLLIKQPIELSEEQIQAFQRIFPMNSRPVQPLYNRDIIEEVQGDR</sequence>
<evidence type="ECO:0000256" key="1">
    <source>
        <dbReference type="ARBA" id="ARBA00001947"/>
    </source>
</evidence>
<comment type="cofactor">
    <cofactor evidence="1 10">
        <name>Zn(2+)</name>
        <dbReference type="ChEBI" id="CHEBI:29105"/>
    </cofactor>
</comment>
<name>A0ABU1II88_9BACL</name>
<evidence type="ECO:0000259" key="12">
    <source>
        <dbReference type="PROSITE" id="PS51144"/>
    </source>
</evidence>
<dbReference type="CDD" id="cd03124">
    <property type="entry name" value="alpha_CA_prokaryotic_like"/>
    <property type="match status" value="1"/>
</dbReference>
<comment type="caution">
    <text evidence="13">The sequence shown here is derived from an EMBL/GenBank/DDBJ whole genome shotgun (WGS) entry which is preliminary data.</text>
</comment>
<dbReference type="InterPro" id="IPR018338">
    <property type="entry name" value="Carbonic_anhydrase_a-class_CS"/>
</dbReference>